<dbReference type="RefSeq" id="WP_089051658.1">
    <property type="nucleotide sequence ID" value="NZ_FXTV01000019.1"/>
</dbReference>
<proteinExistence type="predicted"/>
<keyword evidence="1" id="KW-0812">Transmembrane</keyword>
<organism evidence="2 3">
    <name type="scientific">Flavobacterium hercynium</name>
    <dbReference type="NCBI Taxonomy" id="387094"/>
    <lineage>
        <taxon>Bacteria</taxon>
        <taxon>Pseudomonadati</taxon>
        <taxon>Bacteroidota</taxon>
        <taxon>Flavobacteriia</taxon>
        <taxon>Flavobacteriales</taxon>
        <taxon>Flavobacteriaceae</taxon>
        <taxon>Flavobacterium</taxon>
    </lineage>
</organism>
<dbReference type="Proteomes" id="UP000198345">
    <property type="component" value="Unassembled WGS sequence"/>
</dbReference>
<dbReference type="EMBL" id="MUGW01000054">
    <property type="protein sequence ID" value="OXA84981.1"/>
    <property type="molecule type" value="Genomic_DNA"/>
</dbReference>
<comment type="caution">
    <text evidence="2">The sequence shown here is derived from an EMBL/GenBank/DDBJ whole genome shotgun (WGS) entry which is preliminary data.</text>
</comment>
<keyword evidence="1" id="KW-1133">Transmembrane helix</keyword>
<protein>
    <submittedName>
        <fullName evidence="2">Uncharacterized protein</fullName>
    </submittedName>
</protein>
<evidence type="ECO:0000313" key="2">
    <source>
        <dbReference type="EMBL" id="OXA84981.1"/>
    </source>
</evidence>
<name>A0A226GU54_9FLAO</name>
<feature type="transmembrane region" description="Helical" evidence="1">
    <location>
        <begin position="16"/>
        <end position="34"/>
    </location>
</feature>
<accession>A0A226GU54</accession>
<evidence type="ECO:0000256" key="1">
    <source>
        <dbReference type="SAM" id="Phobius"/>
    </source>
</evidence>
<dbReference type="OrthoDB" id="1363165at2"/>
<keyword evidence="1" id="KW-0472">Membrane</keyword>
<sequence length="150" mass="18223">MEMIIKRLYITDSVKSRIYAGLAILIILFSMYYWQNRYVEIHAVIVNEAVNRPIFFDNDMYKVLEREEAPECFYENIEFVLDHMSRDYIIDDGKVFIRYKLMKDLDMVMNFTYRTSDSIWLMEEVKEERLKLDLIEKSTGIKMKNRYIQP</sequence>
<gene>
    <name evidence="2" type="ORF">B0A66_20185</name>
</gene>
<keyword evidence="3" id="KW-1185">Reference proteome</keyword>
<dbReference type="AlphaFoldDB" id="A0A226GU54"/>
<reference evidence="2 3" key="1">
    <citation type="submission" date="2016-11" db="EMBL/GenBank/DDBJ databases">
        <title>Whole genomes of Flavobacteriaceae.</title>
        <authorList>
            <person name="Stine C."/>
            <person name="Li C."/>
            <person name="Tadesse D."/>
        </authorList>
    </citation>
    <scope>NUCLEOTIDE SEQUENCE [LARGE SCALE GENOMIC DNA]</scope>
    <source>
        <strain evidence="2 3">DSM 18292</strain>
    </source>
</reference>
<evidence type="ECO:0000313" key="3">
    <source>
        <dbReference type="Proteomes" id="UP000198345"/>
    </source>
</evidence>